<evidence type="ECO:0000259" key="1">
    <source>
        <dbReference type="SMART" id="SM00896"/>
    </source>
</evidence>
<dbReference type="OMA" id="IRFGVDC"/>
<name>A0A0L8H8I4_OCTBM</name>
<feature type="domain" description="FDX-ACB" evidence="1">
    <location>
        <begin position="510"/>
        <end position="604"/>
    </location>
</feature>
<dbReference type="InterPro" id="IPR005121">
    <property type="entry name" value="Fdx_antiC-bd"/>
</dbReference>
<organism evidence="2">
    <name type="scientific">Octopus bimaculoides</name>
    <name type="common">California two-spotted octopus</name>
    <dbReference type="NCBI Taxonomy" id="37653"/>
    <lineage>
        <taxon>Eukaryota</taxon>
        <taxon>Metazoa</taxon>
        <taxon>Spiralia</taxon>
        <taxon>Lophotrochozoa</taxon>
        <taxon>Mollusca</taxon>
        <taxon>Cephalopoda</taxon>
        <taxon>Coleoidea</taxon>
        <taxon>Octopodiformes</taxon>
        <taxon>Octopoda</taxon>
        <taxon>Incirrata</taxon>
        <taxon>Octopodidae</taxon>
        <taxon>Octopus</taxon>
    </lineage>
</organism>
<dbReference type="GO" id="GO:0070475">
    <property type="term" value="P:rRNA base methylation"/>
    <property type="evidence" value="ECO:0007669"/>
    <property type="project" value="InterPro"/>
</dbReference>
<accession>A0A0L8H8I4</accession>
<dbReference type="KEGG" id="obi:106872244"/>
<proteinExistence type="predicted"/>
<dbReference type="Gene3D" id="3.30.70.380">
    <property type="entry name" value="Ferrodoxin-fold anticodon-binding domain"/>
    <property type="match status" value="1"/>
</dbReference>
<dbReference type="Pfam" id="PF10354">
    <property type="entry name" value="BMT5-like"/>
    <property type="match status" value="1"/>
</dbReference>
<gene>
    <name evidence="2" type="ORF">OCBIM_22020354mg</name>
</gene>
<dbReference type="PANTHER" id="PTHR11538">
    <property type="entry name" value="PHENYLALANYL-TRNA SYNTHETASE"/>
    <property type="match status" value="1"/>
</dbReference>
<protein>
    <recommendedName>
        <fullName evidence="1">FDX-ACB domain-containing protein</fullName>
    </recommendedName>
</protein>
<dbReference type="InterPro" id="IPR019446">
    <property type="entry name" value="BMT5-like"/>
</dbReference>
<dbReference type="PANTHER" id="PTHR11538:SF26">
    <property type="entry name" value="FERREDOXIN-FOLD ANTICODON-BINDING DOMAIN-CONTAINING PROTEIN 1"/>
    <property type="match status" value="1"/>
</dbReference>
<dbReference type="GO" id="GO:0070042">
    <property type="term" value="F:rRNA (uridine-N3-)-methyltransferase activity"/>
    <property type="evidence" value="ECO:0007669"/>
    <property type="project" value="InterPro"/>
</dbReference>
<dbReference type="EMBL" id="KQ418900">
    <property type="protein sequence ID" value="KOF85404.1"/>
    <property type="molecule type" value="Genomic_DNA"/>
</dbReference>
<dbReference type="InterPro" id="IPR036690">
    <property type="entry name" value="Fdx_antiC-bd_sf"/>
</dbReference>
<dbReference type="SUPFAM" id="SSF54991">
    <property type="entry name" value="Anticodon-binding domain of PheRS"/>
    <property type="match status" value="1"/>
</dbReference>
<reference evidence="2" key="1">
    <citation type="submission" date="2015-07" db="EMBL/GenBank/DDBJ databases">
        <title>MeaNS - Measles Nucleotide Surveillance Program.</title>
        <authorList>
            <person name="Tran T."/>
            <person name="Druce J."/>
        </authorList>
    </citation>
    <scope>NUCLEOTIDE SEQUENCE</scope>
    <source>
        <strain evidence="2">UCB-OBI-ISO-001</strain>
        <tissue evidence="2">Gonad</tissue>
    </source>
</reference>
<dbReference type="STRING" id="37653.A0A0L8H8I4"/>
<dbReference type="GO" id="GO:0005737">
    <property type="term" value="C:cytoplasm"/>
    <property type="evidence" value="ECO:0007669"/>
    <property type="project" value="TreeGrafter"/>
</dbReference>
<dbReference type="AlphaFoldDB" id="A0A0L8H8I4"/>
<sequence length="604" mass="68534">MNRPVFDNSKLLLVGDGDFSFTLALTNYVEPSSIVTSNLETEESIKRYKNACINMERLKEKGCQVILDLDATKLHQDIDLKNEAFERIIFNFPHVGGKSNNKKNRALLRNFFKSASSILSPSGEIMMTLCQGQGGTPVDSVQRLWPDTWQVVSMAADSSLILTKVLPFQADLYSEYSCTGFRSQDKGFSTTGGLTHVFQLQESVSVPHTLQLKPLPFLKGTLNTPPYLYSKLYNYKQIMNQSGCHPLKTILSNLKLAFSNLHSCKTVPESSQDSIIHHRCNSSLLAPKFLTEPQGGTSIGHSSFVYHLIKEPTGFIVDQSSGQCSVAEYHLRTSLLENVPDLLTTEDIGIDQLLLLHGLVFKKGHILDNYVPVSLELLGILPQEKDTLSESKKLFDLISKILEKIGVSVSGHYPEDPQLVESGTISVACVLQIFHCRDDTKRNLGAIWKIDFKNVKKKQQTFLAFLLDIPTVSQLSFSVEHDYLLWEPDFVKYFSKLPIMSPGNKLVPLTFYPLQFNHDMSFWENSEVSFDELFFHNIIRDVTGDCVRNVCLIDTYQEPDTHRISRCYRFTFQSWHQCLSYDISWKLQSFLRTQVAHQMAITLR</sequence>
<dbReference type="SMART" id="SM00896">
    <property type="entry name" value="FDX-ACB"/>
    <property type="match status" value="1"/>
</dbReference>
<dbReference type="OrthoDB" id="273345at2759"/>
<evidence type="ECO:0000313" key="2">
    <source>
        <dbReference type="EMBL" id="KOF85404.1"/>
    </source>
</evidence>